<dbReference type="OMA" id="QKNANND"/>
<reference evidence="1" key="1">
    <citation type="submission" date="2015-04" db="EMBL/GenBank/DDBJ databases">
        <authorList>
            <consortium name="Pathogen Informatics"/>
        </authorList>
    </citation>
    <scope>NUCLEOTIDE SEQUENCE [LARGE SCALE GENOMIC DNA]</scope>
    <source>
        <strain evidence="1">8A</strain>
    </source>
</reference>
<dbReference type="OrthoDB" id="381252at2759"/>
<dbReference type="GeneID" id="39730285"/>
<comment type="caution">
    <text evidence="1">The sequence shown here is derived from an EMBL/GenBank/DDBJ whole genome shotgun (WGS) entry which is preliminary data.</text>
</comment>
<evidence type="ECO:0000313" key="1">
    <source>
        <dbReference type="EMBL" id="CRG94051.1"/>
    </source>
</evidence>
<proteinExistence type="predicted"/>
<gene>
    <name evidence="1" type="ORF">PGAL8A_00175800</name>
</gene>
<dbReference type="VEuPathDB" id="PlasmoDB:PGAL8A_00175800"/>
<sequence>MKSHLFSCNSRYYYDILNITLSDDEEFERFLDTNKKNELYYFFEKAVNKIIIDTKKSCDISSDFEEVEKLEYKKNEVVDSDCIDDIDIILQKSKCKNMFLKKYKNDNIIKLPPKSIKQRIYSVNQEKAEMKHNKRDQNKNDKIIENFKNVLCNDLNKYFKDILENVKKNNETHNQSNNYIKNAIHTLNDSIKINSINALKDNIKDCVINCNNNKHINYFFKDNTKNLNYNNIYANENIYDDNGIIKVDRCERNGYINKKNFKENNYNINLDTNTKHNQNNVLKKKTYKKRKTSKKKKSVKNFHFSKKKVSTKENKFNPYHFNNFYSLKNSKPKNILTNNQNIETLNCSNISLNQLICNNDKLNIFKNLRNSVEAKDSSCGNSNEDFTFNHFQKNANNNILNKLLF</sequence>
<dbReference type="RefSeq" id="XP_028526872.1">
    <property type="nucleotide sequence ID" value="XM_028670084.1"/>
</dbReference>
<keyword evidence="2" id="KW-1185">Reference proteome</keyword>
<protein>
    <submittedName>
        <fullName evidence="1">Uncharacterized protein</fullName>
    </submittedName>
</protein>
<dbReference type="Proteomes" id="UP000220797">
    <property type="component" value="Unassembled WGS sequence"/>
</dbReference>
<dbReference type="AlphaFoldDB" id="A0A1J1GSM8"/>
<organism evidence="1 2">
    <name type="scientific">Plasmodium gallinaceum</name>
    <dbReference type="NCBI Taxonomy" id="5849"/>
    <lineage>
        <taxon>Eukaryota</taxon>
        <taxon>Sar</taxon>
        <taxon>Alveolata</taxon>
        <taxon>Apicomplexa</taxon>
        <taxon>Aconoidasida</taxon>
        <taxon>Haemosporida</taxon>
        <taxon>Plasmodiidae</taxon>
        <taxon>Plasmodium</taxon>
        <taxon>Plasmodium (Haemamoeba)</taxon>
    </lineage>
</organism>
<evidence type="ECO:0000313" key="2">
    <source>
        <dbReference type="Proteomes" id="UP000220797"/>
    </source>
</evidence>
<accession>A0A1J1GSM8</accession>
<dbReference type="EMBL" id="CVMV01000020">
    <property type="protein sequence ID" value="CRG94051.1"/>
    <property type="molecule type" value="Genomic_DNA"/>
</dbReference>
<name>A0A1J1GSM8_PLAGA</name>